<dbReference type="eggNOG" id="ENOG502RYMX">
    <property type="taxonomic scope" value="Eukaryota"/>
</dbReference>
<dbReference type="InterPro" id="IPR001810">
    <property type="entry name" value="F-box_dom"/>
</dbReference>
<reference evidence="3 4" key="1">
    <citation type="journal article" date="2012" name="Nature">
        <title>Repeated polyploidization of Gossypium genomes and the evolution of spinnable cotton fibres.</title>
        <authorList>
            <person name="Paterson A.H."/>
            <person name="Wendel J.F."/>
            <person name="Gundlach H."/>
            <person name="Guo H."/>
            <person name="Jenkins J."/>
            <person name="Jin D."/>
            <person name="Llewellyn D."/>
            <person name="Showmaker K.C."/>
            <person name="Shu S."/>
            <person name="Udall J."/>
            <person name="Yoo M.J."/>
            <person name="Byers R."/>
            <person name="Chen W."/>
            <person name="Doron-Faigenboim A."/>
            <person name="Duke M.V."/>
            <person name="Gong L."/>
            <person name="Grimwood J."/>
            <person name="Grover C."/>
            <person name="Grupp K."/>
            <person name="Hu G."/>
            <person name="Lee T.H."/>
            <person name="Li J."/>
            <person name="Lin L."/>
            <person name="Liu T."/>
            <person name="Marler B.S."/>
            <person name="Page J.T."/>
            <person name="Roberts A.W."/>
            <person name="Romanel E."/>
            <person name="Sanders W.S."/>
            <person name="Szadkowski E."/>
            <person name="Tan X."/>
            <person name="Tang H."/>
            <person name="Xu C."/>
            <person name="Wang J."/>
            <person name="Wang Z."/>
            <person name="Zhang D."/>
            <person name="Zhang L."/>
            <person name="Ashrafi H."/>
            <person name="Bedon F."/>
            <person name="Bowers J.E."/>
            <person name="Brubaker C.L."/>
            <person name="Chee P.W."/>
            <person name="Das S."/>
            <person name="Gingle A.R."/>
            <person name="Haigler C.H."/>
            <person name="Harker D."/>
            <person name="Hoffmann L.V."/>
            <person name="Hovav R."/>
            <person name="Jones D.C."/>
            <person name="Lemke C."/>
            <person name="Mansoor S."/>
            <person name="ur Rahman M."/>
            <person name="Rainville L.N."/>
            <person name="Rambani A."/>
            <person name="Reddy U.K."/>
            <person name="Rong J.K."/>
            <person name="Saranga Y."/>
            <person name="Scheffler B.E."/>
            <person name="Scheffler J.A."/>
            <person name="Stelly D.M."/>
            <person name="Triplett B.A."/>
            <person name="Van Deynze A."/>
            <person name="Vaslin M.F."/>
            <person name="Waghmare V.N."/>
            <person name="Walford S.A."/>
            <person name="Wright R.J."/>
            <person name="Zaki E.A."/>
            <person name="Zhang T."/>
            <person name="Dennis E.S."/>
            <person name="Mayer K.F."/>
            <person name="Peterson D.G."/>
            <person name="Rokhsar D.S."/>
            <person name="Wang X."/>
            <person name="Schmutz J."/>
        </authorList>
    </citation>
    <scope>NUCLEOTIDE SEQUENCE [LARGE SCALE GENOMIC DNA]</scope>
</reference>
<evidence type="ECO:0008006" key="5">
    <source>
        <dbReference type="Google" id="ProtNLM"/>
    </source>
</evidence>
<keyword evidence="4" id="KW-1185">Reference proteome</keyword>
<protein>
    <recommendedName>
        <fullName evidence="5">F-box domain-containing protein</fullName>
    </recommendedName>
</protein>
<gene>
    <name evidence="3" type="ORF">B456_004G240100</name>
</gene>
<dbReference type="InterPro" id="IPR053772">
    <property type="entry name" value="At1g61320/At1g61330-like"/>
</dbReference>
<dbReference type="InterPro" id="IPR036047">
    <property type="entry name" value="F-box-like_dom_sf"/>
</dbReference>
<dbReference type="InterPro" id="IPR053781">
    <property type="entry name" value="F-box_AtFBL13-like"/>
</dbReference>
<evidence type="ECO:0000259" key="2">
    <source>
        <dbReference type="Pfam" id="PF23622"/>
    </source>
</evidence>
<dbReference type="CDD" id="cd22160">
    <property type="entry name" value="F-box_AtFBL13-like"/>
    <property type="match status" value="1"/>
</dbReference>
<dbReference type="SUPFAM" id="SSF52047">
    <property type="entry name" value="RNI-like"/>
    <property type="match status" value="1"/>
</dbReference>
<dbReference type="STRING" id="29730.A0A0D2R9U2"/>
<organism evidence="3 4">
    <name type="scientific">Gossypium raimondii</name>
    <name type="common">Peruvian cotton</name>
    <name type="synonym">Gossypium klotzschianum subsp. raimondii</name>
    <dbReference type="NCBI Taxonomy" id="29730"/>
    <lineage>
        <taxon>Eukaryota</taxon>
        <taxon>Viridiplantae</taxon>
        <taxon>Streptophyta</taxon>
        <taxon>Embryophyta</taxon>
        <taxon>Tracheophyta</taxon>
        <taxon>Spermatophyta</taxon>
        <taxon>Magnoliopsida</taxon>
        <taxon>eudicotyledons</taxon>
        <taxon>Gunneridae</taxon>
        <taxon>Pentapetalae</taxon>
        <taxon>rosids</taxon>
        <taxon>malvids</taxon>
        <taxon>Malvales</taxon>
        <taxon>Malvaceae</taxon>
        <taxon>Malvoideae</taxon>
        <taxon>Gossypium</taxon>
    </lineage>
</organism>
<accession>A0A0D2R9U2</accession>
<evidence type="ECO:0000313" key="4">
    <source>
        <dbReference type="Proteomes" id="UP000032304"/>
    </source>
</evidence>
<dbReference type="AlphaFoldDB" id="A0A0D2R9U2"/>
<dbReference type="OMA" id="MENMELH"/>
<dbReference type="Proteomes" id="UP000032304">
    <property type="component" value="Chromosome 4"/>
</dbReference>
<dbReference type="Gramene" id="KJB26406">
    <property type="protein sequence ID" value="KJB26406"/>
    <property type="gene ID" value="B456_004G240100"/>
</dbReference>
<proteinExistence type="predicted"/>
<dbReference type="Pfam" id="PF00646">
    <property type="entry name" value="F-box"/>
    <property type="match status" value="1"/>
</dbReference>
<dbReference type="Pfam" id="PF23622">
    <property type="entry name" value="LRR_At1g61320_AtMIF1"/>
    <property type="match status" value="1"/>
</dbReference>
<dbReference type="OrthoDB" id="935725at2759"/>
<dbReference type="Gene3D" id="3.80.10.10">
    <property type="entry name" value="Ribonuclease Inhibitor"/>
    <property type="match status" value="1"/>
</dbReference>
<dbReference type="InterPro" id="IPR032675">
    <property type="entry name" value="LRR_dom_sf"/>
</dbReference>
<evidence type="ECO:0000313" key="3">
    <source>
        <dbReference type="EMBL" id="KJB26406.1"/>
    </source>
</evidence>
<dbReference type="InterPro" id="IPR055357">
    <property type="entry name" value="LRR_At1g61320_AtMIF1"/>
</dbReference>
<dbReference type="PANTHER" id="PTHR34145">
    <property type="entry name" value="OS02G0105600 PROTEIN"/>
    <property type="match status" value="1"/>
</dbReference>
<feature type="domain" description="At1g61320/AtMIF1 LRR" evidence="2">
    <location>
        <begin position="114"/>
        <end position="447"/>
    </location>
</feature>
<dbReference type="Gene3D" id="1.20.1280.50">
    <property type="match status" value="1"/>
</dbReference>
<dbReference type="KEGG" id="gra:105792511"/>
<dbReference type="PANTHER" id="PTHR34145:SF68">
    <property type="entry name" value="FBD DOMAIN-CONTAINING PROTEIN"/>
    <property type="match status" value="1"/>
</dbReference>
<sequence>MENMELHQLIKVKVEGEENRRDETSRLNDDILIRILGFLSFKEAVRSSAISRRWQHLWKYFSGCLSFKQTKPRLASWNLNVRTRAEIAETCEFIEWVNKYLNSNQASTIDEFRIDNFDLDKDSKAYVDEWVGIALQKKTKKLQLNFGPEYYSDVRWSSVDASRVAARCYCLTKETFSSALSGIHFLTCLSVKFVGVSDEMLEHIVSICPLLESLELDHSPQLTHPKVSALRLKHLNICHCEYFIESIEIYAPNLVSFDYTGKEIPLHIKYAPKLNQVCYDDGSRSAIQHLSIHLANYLPQLVTLSIGMSVVGVVNNFPKLTSLKHLRCDALTSDGNSLRCLTSLIEASPFLHKFVLEVSHGTGEIIKKIHPSEVRVMCRSVSGHPHEYIKEVEIVGFCGNKAEAEILTYLLKNAVMLETIRIEISGGTPKKNYAYPEEIKQMTNYMINHLIQNRSPPQLLFLLL</sequence>
<name>A0A0D2R9U2_GOSRA</name>
<dbReference type="SUPFAM" id="SSF81383">
    <property type="entry name" value="F-box domain"/>
    <property type="match status" value="1"/>
</dbReference>
<evidence type="ECO:0000259" key="1">
    <source>
        <dbReference type="Pfam" id="PF00646"/>
    </source>
</evidence>
<dbReference type="EMBL" id="CM001743">
    <property type="protein sequence ID" value="KJB26406.1"/>
    <property type="molecule type" value="Genomic_DNA"/>
</dbReference>
<feature type="domain" description="F-box" evidence="1">
    <location>
        <begin position="25"/>
        <end position="60"/>
    </location>
</feature>